<proteinExistence type="predicted"/>
<organism evidence="1 2">
    <name type="scientific">Anoxybacterium hadale</name>
    <dbReference type="NCBI Taxonomy" id="3408580"/>
    <lineage>
        <taxon>Bacteria</taxon>
        <taxon>Bacillati</taxon>
        <taxon>Bacillota</taxon>
        <taxon>Clostridia</taxon>
        <taxon>Peptostreptococcales</taxon>
        <taxon>Anaerovoracaceae</taxon>
        <taxon>Anoxybacterium</taxon>
    </lineage>
</organism>
<evidence type="ECO:0000313" key="2">
    <source>
        <dbReference type="Proteomes" id="UP000594014"/>
    </source>
</evidence>
<accession>A0ACD1AER0</accession>
<protein>
    <submittedName>
        <fullName evidence="1">GntR family transcriptional regulator</fullName>
    </submittedName>
</protein>
<dbReference type="Proteomes" id="UP000594014">
    <property type="component" value="Chromosome"/>
</dbReference>
<dbReference type="EMBL" id="CP042469">
    <property type="protein sequence ID" value="QOX65032.1"/>
    <property type="molecule type" value="Genomic_DNA"/>
</dbReference>
<sequence length="222" mass="25933">MRMLNFDIQSHRPLREIVYEELRNLILTGKIKPGTRMMEIELAEDMGVSRTPIREAIRKLEKEGLVVIEPRKGAYASEVSIKDMEDILEVRANLEGLAAYYAAERMTEAEKTVLAETSEKFKQAVIEGNMADMITTDTKFHHLIVESSRNNHLIHMVEQLQELVLRFRYIYYKDFKRAEEMIPEHKRIYEEIANGNGANARFEAFNHIDKLKDMIMEDGHFK</sequence>
<name>A0ACD1AER0_9FIRM</name>
<gene>
    <name evidence="1" type="ORF">FRZ06_17625</name>
</gene>
<reference evidence="1" key="1">
    <citation type="submission" date="2019-08" db="EMBL/GenBank/DDBJ databases">
        <title>Genome sequence of Clostridiales bacterium MT110.</title>
        <authorList>
            <person name="Cao J."/>
        </authorList>
    </citation>
    <scope>NUCLEOTIDE SEQUENCE</scope>
    <source>
        <strain evidence="1">MT110</strain>
    </source>
</reference>
<keyword evidence="2" id="KW-1185">Reference proteome</keyword>
<evidence type="ECO:0000313" key="1">
    <source>
        <dbReference type="EMBL" id="QOX65032.1"/>
    </source>
</evidence>